<evidence type="ECO:0000256" key="1">
    <source>
        <dbReference type="SAM" id="MobiDB-lite"/>
    </source>
</evidence>
<keyword evidence="3" id="KW-1185">Reference proteome</keyword>
<sequence length="314" mass="35717">MKKWIPIVVITLLALILAGIKIYSTYPEAVTSLFHNNEGTNSPSSINKGTVTKSKHRDSSKGSTFPFNTESDKQLAKKYPDKFSIVNKMYYAWDYIHNAQGSYQWGHSKDEMNQINFYVDFDHHKNRATNKQYENGKVVETTDVLFNRDSALLKRPEQKIYTKDTPKRIRGQSVGDFEDQYIGMFNQMVTSSEWWSLLFSNYTNWNYKEGTQFGMPVYQIKGTIPSNVSEDLQGSFTMVVSKNTGALLDLKCYGQKNRVIFFVTIGGIRINKGVDPKVFHLDISGNKQVSFKEYIDRSVNSTSAPKPSGGVNTP</sequence>
<proteinExistence type="predicted"/>
<accession>A0A4Z0GJA3</accession>
<dbReference type="RefSeq" id="WP_135349350.1">
    <property type="nucleotide sequence ID" value="NZ_SRJD01000018.1"/>
</dbReference>
<gene>
    <name evidence="2" type="ORF">E4665_13620</name>
</gene>
<dbReference type="OrthoDB" id="2943094at2"/>
<dbReference type="Proteomes" id="UP000298347">
    <property type="component" value="Unassembled WGS sequence"/>
</dbReference>
<reference evidence="2 3" key="1">
    <citation type="journal article" date="2015" name="Int. J. Syst. Evol. Microbiol.">
        <title>Sporolactobacillus shoreae sp. nov. and Sporolactobacillus spathodeae sp. nov., two spore-forming lactic acid bacteria isolated from tree barks in Thailand.</title>
        <authorList>
            <person name="Thamacharoensuk T."/>
            <person name="Kitahara M."/>
            <person name="Ohkuma M."/>
            <person name="Thongchul N."/>
            <person name="Tanasupawat S."/>
        </authorList>
    </citation>
    <scope>NUCLEOTIDE SEQUENCE [LARGE SCALE GENOMIC DNA]</scope>
    <source>
        <strain evidence="2 3">BK92</strain>
    </source>
</reference>
<evidence type="ECO:0000313" key="3">
    <source>
        <dbReference type="Proteomes" id="UP000298347"/>
    </source>
</evidence>
<comment type="caution">
    <text evidence="2">The sequence shown here is derived from an EMBL/GenBank/DDBJ whole genome shotgun (WGS) entry which is preliminary data.</text>
</comment>
<feature type="region of interest" description="Disordered" evidence="1">
    <location>
        <begin position="37"/>
        <end position="69"/>
    </location>
</feature>
<protein>
    <submittedName>
        <fullName evidence="2">Uncharacterized protein</fullName>
    </submittedName>
</protein>
<dbReference type="EMBL" id="SRJD01000018">
    <property type="protein sequence ID" value="TGA96896.1"/>
    <property type="molecule type" value="Genomic_DNA"/>
</dbReference>
<feature type="compositionally biased region" description="Polar residues" evidence="1">
    <location>
        <begin position="37"/>
        <end position="52"/>
    </location>
</feature>
<name>A0A4Z0GJA3_9BACL</name>
<evidence type="ECO:0000313" key="2">
    <source>
        <dbReference type="EMBL" id="TGA96896.1"/>
    </source>
</evidence>
<dbReference type="AlphaFoldDB" id="A0A4Z0GJA3"/>
<organism evidence="2 3">
    <name type="scientific">Sporolactobacillus shoreae</name>
    <dbReference type="NCBI Taxonomy" id="1465501"/>
    <lineage>
        <taxon>Bacteria</taxon>
        <taxon>Bacillati</taxon>
        <taxon>Bacillota</taxon>
        <taxon>Bacilli</taxon>
        <taxon>Bacillales</taxon>
        <taxon>Sporolactobacillaceae</taxon>
        <taxon>Sporolactobacillus</taxon>
    </lineage>
</organism>